<protein>
    <submittedName>
        <fullName evidence="2">Uncharacterized protein</fullName>
    </submittedName>
</protein>
<dbReference type="Proteomes" id="UP000887565">
    <property type="component" value="Unplaced"/>
</dbReference>
<evidence type="ECO:0000313" key="1">
    <source>
        <dbReference type="Proteomes" id="UP000887565"/>
    </source>
</evidence>
<name>A0A915HT28_ROMCU</name>
<sequence>MEYLAFYNKRDVVLFLNAPKIWPGFTGCSLELISSESDKAENIRAAFSQLSPQVQKVLESLRLPYKLPDGNFEERGIELFLVGDTMFLSYFNGHQGPASSFPCVFCLIQLNDLKKTGLEKI</sequence>
<accession>A0A915HT28</accession>
<keyword evidence="1" id="KW-1185">Reference proteome</keyword>
<proteinExistence type="predicted"/>
<organism evidence="1 2">
    <name type="scientific">Romanomermis culicivorax</name>
    <name type="common">Nematode worm</name>
    <dbReference type="NCBI Taxonomy" id="13658"/>
    <lineage>
        <taxon>Eukaryota</taxon>
        <taxon>Metazoa</taxon>
        <taxon>Ecdysozoa</taxon>
        <taxon>Nematoda</taxon>
        <taxon>Enoplea</taxon>
        <taxon>Dorylaimia</taxon>
        <taxon>Mermithida</taxon>
        <taxon>Mermithoidea</taxon>
        <taxon>Mermithidae</taxon>
        <taxon>Romanomermis</taxon>
    </lineage>
</organism>
<evidence type="ECO:0000313" key="2">
    <source>
        <dbReference type="WBParaSite" id="nRc.2.0.1.t04555-RA"/>
    </source>
</evidence>
<reference evidence="2" key="1">
    <citation type="submission" date="2022-11" db="UniProtKB">
        <authorList>
            <consortium name="WormBaseParasite"/>
        </authorList>
    </citation>
    <scope>IDENTIFICATION</scope>
</reference>
<dbReference type="WBParaSite" id="nRc.2.0.1.t04555-RA">
    <property type="protein sequence ID" value="nRc.2.0.1.t04555-RA"/>
    <property type="gene ID" value="nRc.2.0.1.g04555"/>
</dbReference>
<dbReference type="AlphaFoldDB" id="A0A915HT28"/>